<organism evidence="1 2">
    <name type="scientific">Candidatus Opimibacter skivensis</name>
    <dbReference type="NCBI Taxonomy" id="2982028"/>
    <lineage>
        <taxon>Bacteria</taxon>
        <taxon>Pseudomonadati</taxon>
        <taxon>Bacteroidota</taxon>
        <taxon>Saprospiria</taxon>
        <taxon>Saprospirales</taxon>
        <taxon>Saprospiraceae</taxon>
        <taxon>Candidatus Opimibacter</taxon>
    </lineage>
</organism>
<evidence type="ECO:0000313" key="1">
    <source>
        <dbReference type="EMBL" id="MBK9983086.1"/>
    </source>
</evidence>
<dbReference type="Proteomes" id="UP000808337">
    <property type="component" value="Unassembled WGS sequence"/>
</dbReference>
<dbReference type="EMBL" id="JADKGY010000008">
    <property type="protein sequence ID" value="MBK9983086.1"/>
    <property type="molecule type" value="Genomic_DNA"/>
</dbReference>
<evidence type="ECO:0000313" key="2">
    <source>
        <dbReference type="Proteomes" id="UP000808337"/>
    </source>
</evidence>
<accession>A0A9D7SVN7</accession>
<gene>
    <name evidence="1" type="ORF">IPP15_11805</name>
</gene>
<protein>
    <submittedName>
        <fullName evidence="1">Uncharacterized protein</fullName>
    </submittedName>
</protein>
<reference evidence="1 2" key="1">
    <citation type="submission" date="2020-10" db="EMBL/GenBank/DDBJ databases">
        <title>Connecting structure to function with the recovery of over 1000 high-quality activated sludge metagenome-assembled genomes encoding full-length rRNA genes using long-read sequencing.</title>
        <authorList>
            <person name="Singleton C.M."/>
            <person name="Petriglieri F."/>
            <person name="Kristensen J.M."/>
            <person name="Kirkegaard R.H."/>
            <person name="Michaelsen T.Y."/>
            <person name="Andersen M.H."/>
            <person name="Karst S.M."/>
            <person name="Dueholm M.S."/>
            <person name="Nielsen P.H."/>
            <person name="Albertsen M."/>
        </authorList>
    </citation>
    <scope>NUCLEOTIDE SEQUENCE [LARGE SCALE GENOMIC DNA]</scope>
    <source>
        <strain evidence="1">Ribe_18-Q3-R11-54_MAXAC.273</strain>
    </source>
</reference>
<comment type="caution">
    <text evidence="1">The sequence shown here is derived from an EMBL/GenBank/DDBJ whole genome shotgun (WGS) entry which is preliminary data.</text>
</comment>
<proteinExistence type="predicted"/>
<sequence>MQVLCLTTINAQINPDQTLQKVYNTKKNFVFVSGGTGGGDYPFACFGLNLGRRFFNGQTMAGIGVHYIGNTADGTYPVVDPVQVFPVMIDIRQTFMESRNGRFATLLIADAGYVFSITGNGEDAIGEYKFLNGWAFNPGIGFRYNIFENVGLMFDISWLHHTSPREWLPPIVQKDQRHWDVILFRWSVFF</sequence>
<dbReference type="AlphaFoldDB" id="A0A9D7SVN7"/>
<name>A0A9D7SVN7_9BACT</name>